<protein>
    <submittedName>
        <fullName evidence="2">Uncharacterized protein</fullName>
    </submittedName>
</protein>
<feature type="compositionally biased region" description="Polar residues" evidence="1">
    <location>
        <begin position="1187"/>
        <end position="1196"/>
    </location>
</feature>
<feature type="compositionally biased region" description="Basic and acidic residues" evidence="1">
    <location>
        <begin position="612"/>
        <end position="628"/>
    </location>
</feature>
<feature type="compositionally biased region" description="Basic and acidic residues" evidence="1">
    <location>
        <begin position="1317"/>
        <end position="1328"/>
    </location>
</feature>
<feature type="compositionally biased region" description="Polar residues" evidence="1">
    <location>
        <begin position="599"/>
        <end position="610"/>
    </location>
</feature>
<dbReference type="EMBL" id="CDMZ01000650">
    <property type="protein sequence ID" value="CEM18701.1"/>
    <property type="molecule type" value="Genomic_DNA"/>
</dbReference>
<feature type="compositionally biased region" description="Basic and acidic residues" evidence="1">
    <location>
        <begin position="958"/>
        <end position="967"/>
    </location>
</feature>
<feature type="compositionally biased region" description="Polar residues" evidence="1">
    <location>
        <begin position="503"/>
        <end position="516"/>
    </location>
</feature>
<feature type="compositionally biased region" description="Polar residues" evidence="1">
    <location>
        <begin position="406"/>
        <end position="420"/>
    </location>
</feature>
<dbReference type="VEuPathDB" id="CryptoDB:Cvel_3778"/>
<feature type="compositionally biased region" description="Low complexity" evidence="1">
    <location>
        <begin position="294"/>
        <end position="312"/>
    </location>
</feature>
<feature type="compositionally biased region" description="Basic and acidic residues" evidence="1">
    <location>
        <begin position="1250"/>
        <end position="1269"/>
    </location>
</feature>
<feature type="compositionally biased region" description="Basic and acidic residues" evidence="1">
    <location>
        <begin position="706"/>
        <end position="720"/>
    </location>
</feature>
<feature type="compositionally biased region" description="Low complexity" evidence="1">
    <location>
        <begin position="396"/>
        <end position="405"/>
    </location>
</feature>
<feature type="compositionally biased region" description="Low complexity" evidence="1">
    <location>
        <begin position="268"/>
        <end position="281"/>
    </location>
</feature>
<organism evidence="2">
    <name type="scientific">Chromera velia CCMP2878</name>
    <dbReference type="NCBI Taxonomy" id="1169474"/>
    <lineage>
        <taxon>Eukaryota</taxon>
        <taxon>Sar</taxon>
        <taxon>Alveolata</taxon>
        <taxon>Colpodellida</taxon>
        <taxon>Chromeraceae</taxon>
        <taxon>Chromera</taxon>
    </lineage>
</organism>
<reference evidence="2" key="1">
    <citation type="submission" date="2014-11" db="EMBL/GenBank/DDBJ databases">
        <authorList>
            <person name="Otto D Thomas"/>
            <person name="Naeem Raeece"/>
        </authorList>
    </citation>
    <scope>NUCLEOTIDE SEQUENCE</scope>
</reference>
<feature type="region of interest" description="Disordered" evidence="1">
    <location>
        <begin position="1"/>
        <end position="47"/>
    </location>
</feature>
<feature type="compositionally biased region" description="Basic and acidic residues" evidence="1">
    <location>
        <begin position="580"/>
        <end position="590"/>
    </location>
</feature>
<feature type="region of interest" description="Disordered" evidence="1">
    <location>
        <begin position="668"/>
        <end position="755"/>
    </location>
</feature>
<gene>
    <name evidence="2" type="ORF">Cvel_3778</name>
</gene>
<feature type="compositionally biased region" description="Acidic residues" evidence="1">
    <location>
        <begin position="158"/>
        <end position="178"/>
    </location>
</feature>
<proteinExistence type="predicted"/>
<feature type="compositionally biased region" description="Polar residues" evidence="1">
    <location>
        <begin position="329"/>
        <end position="342"/>
    </location>
</feature>
<feature type="compositionally biased region" description="Polar residues" evidence="1">
    <location>
        <begin position="189"/>
        <end position="203"/>
    </location>
</feature>
<feature type="compositionally biased region" description="Polar residues" evidence="1">
    <location>
        <begin position="131"/>
        <end position="146"/>
    </location>
</feature>
<feature type="compositionally biased region" description="Basic and acidic residues" evidence="1">
    <location>
        <begin position="669"/>
        <end position="680"/>
    </location>
</feature>
<feature type="compositionally biased region" description="Basic and acidic residues" evidence="1">
    <location>
        <begin position="343"/>
        <end position="367"/>
    </location>
</feature>
<feature type="compositionally biased region" description="Basic and acidic residues" evidence="1">
    <location>
        <begin position="534"/>
        <end position="569"/>
    </location>
</feature>
<evidence type="ECO:0000313" key="2">
    <source>
        <dbReference type="EMBL" id="CEM18701.1"/>
    </source>
</evidence>
<feature type="compositionally biased region" description="Basic and acidic residues" evidence="1">
    <location>
        <begin position="999"/>
        <end position="1013"/>
    </location>
</feature>
<feature type="region of interest" description="Disordered" evidence="1">
    <location>
        <begin position="457"/>
        <end position="635"/>
    </location>
</feature>
<feature type="compositionally biased region" description="Basic and acidic residues" evidence="1">
    <location>
        <begin position="1"/>
        <end position="11"/>
    </location>
</feature>
<feature type="compositionally biased region" description="Polar residues" evidence="1">
    <location>
        <begin position="1164"/>
        <end position="1179"/>
    </location>
</feature>
<feature type="region of interest" description="Disordered" evidence="1">
    <location>
        <begin position="60"/>
        <end position="115"/>
    </location>
</feature>
<sequence length="1423" mass="154881">MRPSKEKKCYEVGESETLSDGRDSDGSASDQEDKETPPMTLGDLYGSRVLQMGLAGACASFRQQQRQQQQEQEGEGEGGEEQADGNEKQEGETRKKKENGEVDEAEGEKELASMSVEDLLKMSQLIRNSLAASSTGPNARATQHDNGTGGMETLSVIPEEEEEEEEMGPGLEEEEIEEQGGSLYPFSVPTASEVGQGNGQFLSGDTGGSCPPPRASHPLTMISVDEEDLTAAEGGNEDATLAVGLEEIRVLDRVLREREAEARRVRNATRAAAVAAAAAGGARDREEGEGGDGTASSAGANRNARRQGAQQSPSCADGMVAGDVGGESSGLSGWTFNVNQKDFQQRDRDKERRGNEGGGRRERERTRFPKLTGSQSPSAEETRTTAAAPLSPRPPGTSSSSGHPTEQTVNSVGGSSNKGTVTRGKKKKKKAQSGPAVIQERASAIISRLENALRLVDGDGHGEEEEGCEDEESLTRKGMNSRWTKGTQKPDGEEEEEEEAQRNKSQWQSRRQNTFSGFGEELKDASSPPPSIKELQRIDDQLRALVPREDWGKKSLEGGGKKMKEEDGVRSNASRGDALFQRDRDNHQEDGQTEDTLTDAGSLSLSSTACARSEKQTEKDRQRAREQGDPPVLELRAERRRIAEIEGKLASLRCADARRVGPLIAHSLLQERDASSDKKTSGGQPGNAKTKMRRCSSLAPQVVKKLVADAKREMRLKEGGDSAGRGRRKNLPKNGGDRACHEGQNSADEEEGERTSFFVTQATQQNPSESTYEKDVTGLLGADAVFPLHTQKEKEKEGGSTASGEDTGNQRIKLAEQTKTSGPPVQSPLRAALARLSSDQMRAETLLEEAKGVLACVEQLALVCLPDTDAPAKGAESDGDDQGHIRTSRPFPQHVDRISSEEDKDSSHKEREKVPAPERSKTPGRQTEAVKSVSTRKTPSHAVSVKKQQGQSVTRGEPQGRGKEKGPRIVRRAPQKANPQHSSVSSHVSSEEFSLQENSEEHRREKTPEDHSVLVRRATSIPPSRAPTTSESLQSDTKEMTETAEKDKNSSRTRRSHSLSESRQQTSNQTKKKIQPIPPQSDSQKNRHSPRSLFPVPQSSVLKSQAIRPAPPPLKEKDSTSRPPRGRQLLGGAASTSANPHKHQPLHTPQSSLVNRKGVEKNSLGFTRRQSTLSSSASANGLVRGGTQETESTAVPPSTAAGPEGHDHASTMQKNNSKKKSFGTPPQQFRKGVDPVFVLSDDGETFMPKGKVEDLDPDTHRKQTRDAKAAKGSGAQTKSSSVNQRWFRNIDQEGEMRNFVQGRNSLDTHRDKQKHGTSKEEEKEAAHPIHTDAFLKEICITGQQERGRGTLAEAFDDRLSNLQKELSGILCSLDPITMRISAALDKVKAQEAMELEAEKEDVLLTENQEEGEYLNEHSMRIDL</sequence>
<feature type="region of interest" description="Disordered" evidence="1">
    <location>
        <begin position="261"/>
        <end position="438"/>
    </location>
</feature>
<feature type="compositionally biased region" description="Polar residues" evidence="1">
    <location>
        <begin position="1026"/>
        <end position="1035"/>
    </location>
</feature>
<feature type="compositionally biased region" description="Polar residues" evidence="1">
    <location>
        <begin position="1059"/>
        <end position="1069"/>
    </location>
</feature>
<feature type="compositionally biased region" description="Basic and acidic residues" evidence="1">
    <location>
        <begin position="1036"/>
        <end position="1050"/>
    </location>
</feature>
<feature type="compositionally biased region" description="Acidic residues" evidence="1">
    <location>
        <begin position="462"/>
        <end position="472"/>
    </location>
</feature>
<feature type="compositionally biased region" description="Basic and acidic residues" evidence="1">
    <location>
        <begin position="85"/>
        <end position="100"/>
    </location>
</feature>
<feature type="compositionally biased region" description="Low complexity" evidence="1">
    <location>
        <begin position="62"/>
        <end position="71"/>
    </location>
</feature>
<feature type="compositionally biased region" description="Polar residues" evidence="1">
    <location>
        <begin position="800"/>
        <end position="810"/>
    </location>
</feature>
<accession>A0A0G4FUS4</accession>
<feature type="region of interest" description="Disordered" evidence="1">
    <location>
        <begin position="1304"/>
        <end position="1328"/>
    </location>
</feature>
<name>A0A0G4FUS4_9ALVE</name>
<feature type="region of interest" description="Disordered" evidence="1">
    <location>
        <begin position="869"/>
        <end position="1282"/>
    </location>
</feature>
<feature type="region of interest" description="Disordered" evidence="1">
    <location>
        <begin position="786"/>
        <end position="830"/>
    </location>
</feature>
<feature type="compositionally biased region" description="Low complexity" evidence="1">
    <location>
        <begin position="981"/>
        <end position="992"/>
    </location>
</feature>
<feature type="region of interest" description="Disordered" evidence="1">
    <location>
        <begin position="131"/>
        <end position="223"/>
    </location>
</feature>
<feature type="compositionally biased region" description="Acidic residues" evidence="1">
    <location>
        <begin position="72"/>
        <end position="84"/>
    </location>
</feature>
<feature type="compositionally biased region" description="Basic and acidic residues" evidence="1">
    <location>
        <begin position="894"/>
        <end position="921"/>
    </location>
</feature>
<evidence type="ECO:0000256" key="1">
    <source>
        <dbReference type="SAM" id="MobiDB-lite"/>
    </source>
</evidence>